<comment type="function">
    <text evidence="7">Aminotransferase that catalyzes the conversion of aromatic amino acids and 2-oxoglutarate into corresponding aromatic oxo acids and L-glutamate.</text>
</comment>
<dbReference type="InterPro" id="IPR015422">
    <property type="entry name" value="PyrdxlP-dep_Trfase_small"/>
</dbReference>
<keyword evidence="4 7" id="KW-0808">Transferase</keyword>
<dbReference type="EMBL" id="VANP01000001">
    <property type="protein sequence ID" value="TLP66877.1"/>
    <property type="molecule type" value="Genomic_DNA"/>
</dbReference>
<comment type="cofactor">
    <cofactor evidence="1 7">
        <name>pyridoxal 5'-phosphate</name>
        <dbReference type="ChEBI" id="CHEBI:597326"/>
    </cofactor>
</comment>
<evidence type="ECO:0000313" key="10">
    <source>
        <dbReference type="EMBL" id="TLP66877.1"/>
    </source>
</evidence>
<feature type="modified residue" description="N6-(pyridoxal phosphate)lysine" evidence="7">
    <location>
        <position position="212"/>
    </location>
</feature>
<dbReference type="Pfam" id="PF00155">
    <property type="entry name" value="Aminotran_1_2"/>
    <property type="match status" value="1"/>
</dbReference>
<gene>
    <name evidence="10" type="primary">hisC</name>
    <name evidence="7" type="synonym">pat</name>
    <name evidence="10" type="ORF">FED44_02230</name>
</gene>
<dbReference type="InterPro" id="IPR024892">
    <property type="entry name" value="ArAT"/>
</dbReference>
<keyword evidence="3 7" id="KW-0032">Aminotransferase</keyword>
<name>A0A5R8ZP75_9ACTN</name>
<dbReference type="CDD" id="cd00609">
    <property type="entry name" value="AAT_like"/>
    <property type="match status" value="1"/>
</dbReference>
<dbReference type="GO" id="GO:0017000">
    <property type="term" value="P:antibiotic biosynthetic process"/>
    <property type="evidence" value="ECO:0007669"/>
    <property type="project" value="UniProtKB-KW"/>
</dbReference>
<dbReference type="GO" id="GO:0000105">
    <property type="term" value="P:L-histidine biosynthetic process"/>
    <property type="evidence" value="ECO:0007669"/>
    <property type="project" value="InterPro"/>
</dbReference>
<keyword evidence="11" id="KW-1185">Reference proteome</keyword>
<comment type="caution">
    <text evidence="10">The sequence shown here is derived from an EMBL/GenBank/DDBJ whole genome shotgun (WGS) entry which is preliminary data.</text>
</comment>
<dbReference type="EC" id="2.6.1.57" evidence="7"/>
<reference evidence="10" key="1">
    <citation type="submission" date="2019-05" db="EMBL/GenBank/DDBJ databases">
        <title>Isolation, diversity and antifungal activity of Actinobacteria from wheat.</title>
        <authorList>
            <person name="Yu B."/>
        </authorList>
    </citation>
    <scope>NUCLEOTIDE SEQUENCE [LARGE SCALE GENOMIC DNA]</scope>
    <source>
        <strain evidence="10">NEAU-HEGS1-5</strain>
    </source>
</reference>
<protein>
    <recommendedName>
        <fullName evidence="7">Aromatic amino acid aminotransferase</fullName>
        <shortName evidence="7">ArAT</shortName>
        <ecNumber evidence="7">2.6.1.57</ecNumber>
    </recommendedName>
</protein>
<dbReference type="GO" id="GO:0008793">
    <property type="term" value="F:aromatic-amino-acid transaminase activity"/>
    <property type="evidence" value="ECO:0007669"/>
    <property type="project" value="UniProtKB-UniRule"/>
</dbReference>
<organism evidence="10 11">
    <name type="scientific">Microbispora triticiradicis</name>
    <dbReference type="NCBI Taxonomy" id="2200763"/>
    <lineage>
        <taxon>Bacteria</taxon>
        <taxon>Bacillati</taxon>
        <taxon>Actinomycetota</taxon>
        <taxon>Actinomycetes</taxon>
        <taxon>Streptosporangiales</taxon>
        <taxon>Streptosporangiaceae</taxon>
        <taxon>Microbispora</taxon>
    </lineage>
</organism>
<proteinExistence type="inferred from homology"/>
<evidence type="ECO:0000256" key="8">
    <source>
        <dbReference type="SAM" id="MobiDB-lite"/>
    </source>
</evidence>
<accession>A0A5R8ZP75</accession>
<evidence type="ECO:0000256" key="7">
    <source>
        <dbReference type="HAMAP-Rule" id="MF_01513"/>
    </source>
</evidence>
<evidence type="ECO:0000259" key="9">
    <source>
        <dbReference type="Pfam" id="PF00155"/>
    </source>
</evidence>
<dbReference type="PANTHER" id="PTHR43643:SF3">
    <property type="entry name" value="HISTIDINOL-PHOSPHATE AMINOTRANSFERASE"/>
    <property type="match status" value="1"/>
</dbReference>
<dbReference type="HAMAP" id="MF_01513">
    <property type="entry name" value="Phe_aminotrans_2"/>
    <property type="match status" value="1"/>
</dbReference>
<keyword evidence="5 7" id="KW-0663">Pyridoxal phosphate</keyword>
<comment type="similarity">
    <text evidence="7">Belongs to the class-II pyridoxal-phosphate-dependent aminotransferase family.</text>
</comment>
<dbReference type="AlphaFoldDB" id="A0A5R8ZP75"/>
<dbReference type="InterPro" id="IPR050106">
    <property type="entry name" value="HistidinolP_aminotransfase"/>
</dbReference>
<dbReference type="InterPro" id="IPR005861">
    <property type="entry name" value="HisP_aminotrans"/>
</dbReference>
<dbReference type="InterPro" id="IPR001917">
    <property type="entry name" value="Aminotrans_II_pyridoxalP_BS"/>
</dbReference>
<dbReference type="Gene3D" id="3.40.640.10">
    <property type="entry name" value="Type I PLP-dependent aspartate aminotransferase-like (Major domain)"/>
    <property type="match status" value="1"/>
</dbReference>
<dbReference type="InterPro" id="IPR015424">
    <property type="entry name" value="PyrdxlP-dep_Trfase"/>
</dbReference>
<keyword evidence="6" id="KW-0045">Antibiotic biosynthesis</keyword>
<evidence type="ECO:0000313" key="11">
    <source>
        <dbReference type="Proteomes" id="UP000309033"/>
    </source>
</evidence>
<evidence type="ECO:0000256" key="2">
    <source>
        <dbReference type="ARBA" id="ARBA00011738"/>
    </source>
</evidence>
<dbReference type="NCBIfam" id="TIGR01141">
    <property type="entry name" value="hisC"/>
    <property type="match status" value="1"/>
</dbReference>
<dbReference type="Proteomes" id="UP000309033">
    <property type="component" value="Unassembled WGS sequence"/>
</dbReference>
<dbReference type="GO" id="GO:0004400">
    <property type="term" value="F:histidinol-phosphate transaminase activity"/>
    <property type="evidence" value="ECO:0007669"/>
    <property type="project" value="InterPro"/>
</dbReference>
<dbReference type="InterPro" id="IPR004839">
    <property type="entry name" value="Aminotransferase_I/II_large"/>
</dbReference>
<dbReference type="SUPFAM" id="SSF53383">
    <property type="entry name" value="PLP-dependent transferases"/>
    <property type="match status" value="1"/>
</dbReference>
<evidence type="ECO:0000256" key="4">
    <source>
        <dbReference type="ARBA" id="ARBA00022679"/>
    </source>
</evidence>
<dbReference type="InterPro" id="IPR015421">
    <property type="entry name" value="PyrdxlP-dep_Trfase_major"/>
</dbReference>
<dbReference type="OrthoDB" id="9809616at2"/>
<dbReference type="PANTHER" id="PTHR43643">
    <property type="entry name" value="HISTIDINOL-PHOSPHATE AMINOTRANSFERASE 2"/>
    <property type="match status" value="1"/>
</dbReference>
<dbReference type="Gene3D" id="3.90.1150.10">
    <property type="entry name" value="Aspartate Aminotransferase, domain 1"/>
    <property type="match status" value="1"/>
</dbReference>
<evidence type="ECO:0000256" key="5">
    <source>
        <dbReference type="ARBA" id="ARBA00022898"/>
    </source>
</evidence>
<dbReference type="GO" id="GO:0030170">
    <property type="term" value="F:pyridoxal phosphate binding"/>
    <property type="evidence" value="ECO:0007669"/>
    <property type="project" value="UniProtKB-UniRule"/>
</dbReference>
<feature type="region of interest" description="Disordered" evidence="8">
    <location>
        <begin position="1"/>
        <end position="29"/>
    </location>
</feature>
<comment type="subunit">
    <text evidence="2 7">Homodimer.</text>
</comment>
<dbReference type="PROSITE" id="PS00599">
    <property type="entry name" value="AA_TRANSFER_CLASS_2"/>
    <property type="match status" value="1"/>
</dbReference>
<dbReference type="HAMAP" id="MF_01023">
    <property type="entry name" value="HisC_aminotrans_2"/>
    <property type="match status" value="1"/>
</dbReference>
<sequence>MLDSMPPYKPGKAVVSPEGRSYKLSSNESPYGPLPSVVEAVARAATEVHRYPDPGAVRLTEALAERYDVPAGHVALGAGSVAVAQQILAAVGEPGADVLYAWRSFEAYPLLADLSGARSIQVPLRDETHDLDAMADALTPETRLVFVCNPNNPTGTVNRTEELRRFLGRVPGDVTVVLDEAYREYVRDADVPDGLTLYREHPNVAVLRTFSKAYGLAGLRVGYLIGHEPVAAAVRKTLLPFAVNHLAQAAAIASLDAEDELLERVETVIKERTRVREALLSQGWTVPPTEANFVWLRLGERTTEFAAECAAVGVAVRPFDGEGARVSIGDPEANDVFLSVAQAFV</sequence>
<evidence type="ECO:0000256" key="1">
    <source>
        <dbReference type="ARBA" id="ARBA00001933"/>
    </source>
</evidence>
<comment type="catalytic activity">
    <reaction evidence="7">
        <text>an aromatic L-alpha-amino acid + 2-oxoglutarate = an aromatic oxo-acid + L-glutamate</text>
        <dbReference type="Rhea" id="RHEA:17533"/>
        <dbReference type="ChEBI" id="CHEBI:16810"/>
        <dbReference type="ChEBI" id="CHEBI:29985"/>
        <dbReference type="ChEBI" id="CHEBI:73309"/>
        <dbReference type="ChEBI" id="CHEBI:84824"/>
        <dbReference type="EC" id="2.6.1.57"/>
    </reaction>
</comment>
<feature type="domain" description="Aminotransferase class I/classII large" evidence="9">
    <location>
        <begin position="23"/>
        <end position="338"/>
    </location>
</feature>
<dbReference type="NCBIfam" id="NF002878">
    <property type="entry name" value="PRK03321.1"/>
    <property type="match status" value="1"/>
</dbReference>
<evidence type="ECO:0000256" key="6">
    <source>
        <dbReference type="ARBA" id="ARBA00023194"/>
    </source>
</evidence>
<evidence type="ECO:0000256" key="3">
    <source>
        <dbReference type="ARBA" id="ARBA00022576"/>
    </source>
</evidence>